<feature type="transmembrane region" description="Helical" evidence="7">
    <location>
        <begin position="217"/>
        <end position="240"/>
    </location>
</feature>
<evidence type="ECO:0000256" key="6">
    <source>
        <dbReference type="SAM" id="MobiDB-lite"/>
    </source>
</evidence>
<dbReference type="InterPro" id="IPR052337">
    <property type="entry name" value="SAT4-like"/>
</dbReference>
<dbReference type="InterPro" id="IPR049326">
    <property type="entry name" value="Rhodopsin_dom_fungi"/>
</dbReference>
<reference evidence="9" key="1">
    <citation type="journal article" date="2021" name="Genome Biol. Evol.">
        <title>The assembled and annotated genome of the fairy-ring fungus Marasmius oreades.</title>
        <authorList>
            <person name="Hiltunen M."/>
            <person name="Ament-Velasquez S.L."/>
            <person name="Johannesson H."/>
        </authorList>
    </citation>
    <scope>NUCLEOTIDE SEQUENCE</scope>
    <source>
        <strain evidence="9">03SP1</strain>
    </source>
</reference>
<dbReference type="KEGG" id="more:E1B28_009696"/>
<dbReference type="GO" id="GO:0016020">
    <property type="term" value="C:membrane"/>
    <property type="evidence" value="ECO:0007669"/>
    <property type="project" value="UniProtKB-SubCell"/>
</dbReference>
<dbReference type="RefSeq" id="XP_043007061.1">
    <property type="nucleotide sequence ID" value="XM_043154606.1"/>
</dbReference>
<gene>
    <name evidence="9" type="ORF">E1B28_009696</name>
</gene>
<dbReference type="AlphaFoldDB" id="A0A9P7RWQ0"/>
<feature type="transmembrane region" description="Helical" evidence="7">
    <location>
        <begin position="26"/>
        <end position="44"/>
    </location>
</feature>
<dbReference type="GeneID" id="66078772"/>
<evidence type="ECO:0000313" key="10">
    <source>
        <dbReference type="Proteomes" id="UP001049176"/>
    </source>
</evidence>
<accession>A0A9P7RWQ0</accession>
<dbReference type="Pfam" id="PF20684">
    <property type="entry name" value="Fung_rhodopsin"/>
    <property type="match status" value="1"/>
</dbReference>
<comment type="subcellular location">
    <subcellularLocation>
        <location evidence="1">Membrane</location>
        <topology evidence="1">Multi-pass membrane protein</topology>
    </subcellularLocation>
</comment>
<sequence length="362" mass="39667">MNSSTPAAANTKGDLPNPFQSPPHRAVLTLFHCLAIVFTIARLTRRIRIRRFSWDDACAGVCLLLIVIYMAVAWTKLKMDNEGQPGDLETFRKRLETMYKLNLAMYAAIVWISRVSLSLSIARIFPPGRIRLTAIILSIVCLGTGIVLVMGKTIACRAPLSRPSPADGKPRIACTKAIKTFFIVQTVGDILSSVALVIFPIRALIPNTSELHPSERRLVLVLLMSTTVALAMCLATAVFISKSDLFRLTLFLDLEESIGIPHGLQLPRRHNQGAEEEETEDSHDHGVDYNTGEDPLSIPTSRGLRSGNATNNIDTVISSGRTNTTTTSRFSTVSALTDIADISFGSMELVGRRSELDSHSNH</sequence>
<name>A0A9P7RWQ0_9AGAR</name>
<keyword evidence="3 7" id="KW-1133">Transmembrane helix</keyword>
<evidence type="ECO:0000256" key="4">
    <source>
        <dbReference type="ARBA" id="ARBA00023136"/>
    </source>
</evidence>
<feature type="transmembrane region" description="Helical" evidence="7">
    <location>
        <begin position="180"/>
        <end position="205"/>
    </location>
</feature>
<dbReference type="PANTHER" id="PTHR33048:SF47">
    <property type="entry name" value="INTEGRAL MEMBRANE PROTEIN-RELATED"/>
    <property type="match status" value="1"/>
</dbReference>
<keyword evidence="10" id="KW-1185">Reference proteome</keyword>
<feature type="transmembrane region" description="Helical" evidence="7">
    <location>
        <begin position="56"/>
        <end position="75"/>
    </location>
</feature>
<feature type="transmembrane region" description="Helical" evidence="7">
    <location>
        <begin position="103"/>
        <end position="122"/>
    </location>
</feature>
<proteinExistence type="inferred from homology"/>
<keyword evidence="4 7" id="KW-0472">Membrane</keyword>
<dbReference type="OrthoDB" id="3229610at2759"/>
<evidence type="ECO:0000256" key="1">
    <source>
        <dbReference type="ARBA" id="ARBA00004141"/>
    </source>
</evidence>
<evidence type="ECO:0000256" key="2">
    <source>
        <dbReference type="ARBA" id="ARBA00022692"/>
    </source>
</evidence>
<evidence type="ECO:0000256" key="3">
    <source>
        <dbReference type="ARBA" id="ARBA00022989"/>
    </source>
</evidence>
<feature type="region of interest" description="Disordered" evidence="6">
    <location>
        <begin position="264"/>
        <end position="321"/>
    </location>
</feature>
<dbReference type="Proteomes" id="UP001049176">
    <property type="component" value="Chromosome 6"/>
</dbReference>
<feature type="domain" description="Rhodopsin" evidence="8">
    <location>
        <begin position="41"/>
        <end position="233"/>
    </location>
</feature>
<evidence type="ECO:0000259" key="8">
    <source>
        <dbReference type="Pfam" id="PF20684"/>
    </source>
</evidence>
<evidence type="ECO:0000256" key="5">
    <source>
        <dbReference type="ARBA" id="ARBA00038359"/>
    </source>
</evidence>
<comment type="caution">
    <text evidence="9">The sequence shown here is derived from an EMBL/GenBank/DDBJ whole genome shotgun (WGS) entry which is preliminary data.</text>
</comment>
<comment type="similarity">
    <text evidence="5">Belongs to the SAT4 family.</text>
</comment>
<dbReference type="PANTHER" id="PTHR33048">
    <property type="entry name" value="PTH11-LIKE INTEGRAL MEMBRANE PROTEIN (AFU_ORTHOLOGUE AFUA_5G11245)"/>
    <property type="match status" value="1"/>
</dbReference>
<protein>
    <recommendedName>
        <fullName evidence="8">Rhodopsin domain-containing protein</fullName>
    </recommendedName>
</protein>
<evidence type="ECO:0000313" key="9">
    <source>
        <dbReference type="EMBL" id="KAG7090591.1"/>
    </source>
</evidence>
<dbReference type="EMBL" id="CM032186">
    <property type="protein sequence ID" value="KAG7090591.1"/>
    <property type="molecule type" value="Genomic_DNA"/>
</dbReference>
<feature type="transmembrane region" description="Helical" evidence="7">
    <location>
        <begin position="134"/>
        <end position="160"/>
    </location>
</feature>
<keyword evidence="2 7" id="KW-0812">Transmembrane</keyword>
<organism evidence="9 10">
    <name type="scientific">Marasmius oreades</name>
    <name type="common">fairy-ring Marasmius</name>
    <dbReference type="NCBI Taxonomy" id="181124"/>
    <lineage>
        <taxon>Eukaryota</taxon>
        <taxon>Fungi</taxon>
        <taxon>Dikarya</taxon>
        <taxon>Basidiomycota</taxon>
        <taxon>Agaricomycotina</taxon>
        <taxon>Agaricomycetes</taxon>
        <taxon>Agaricomycetidae</taxon>
        <taxon>Agaricales</taxon>
        <taxon>Marasmiineae</taxon>
        <taxon>Marasmiaceae</taxon>
        <taxon>Marasmius</taxon>
    </lineage>
</organism>
<evidence type="ECO:0000256" key="7">
    <source>
        <dbReference type="SAM" id="Phobius"/>
    </source>
</evidence>